<dbReference type="GO" id="GO:0008270">
    <property type="term" value="F:zinc ion binding"/>
    <property type="evidence" value="ECO:0007669"/>
    <property type="project" value="UniProtKB-KW"/>
</dbReference>
<dbReference type="PANTHER" id="PTHR31286">
    <property type="entry name" value="GLYCINE-RICH CELL WALL STRUCTURAL PROTEIN 1.8-LIKE"/>
    <property type="match status" value="1"/>
</dbReference>
<keyword evidence="1" id="KW-0863">Zinc-finger</keyword>
<keyword evidence="1" id="KW-0862">Zinc</keyword>
<evidence type="ECO:0000256" key="2">
    <source>
        <dbReference type="SAM" id="MobiDB-lite"/>
    </source>
</evidence>
<feature type="region of interest" description="Disordered" evidence="2">
    <location>
        <begin position="81"/>
        <end position="200"/>
    </location>
</feature>
<dbReference type="EMBL" id="JBJQOH010000001">
    <property type="protein sequence ID" value="KAL3700190.1"/>
    <property type="molecule type" value="Genomic_DNA"/>
</dbReference>
<feature type="compositionally biased region" description="Polar residues" evidence="2">
    <location>
        <begin position="143"/>
        <end position="153"/>
    </location>
</feature>
<feature type="compositionally biased region" description="Acidic residues" evidence="2">
    <location>
        <begin position="513"/>
        <end position="530"/>
    </location>
</feature>
<dbReference type="SUPFAM" id="SSF57756">
    <property type="entry name" value="Retrovirus zinc finger-like domains"/>
    <property type="match status" value="1"/>
</dbReference>
<feature type="region of interest" description="Disordered" evidence="2">
    <location>
        <begin position="555"/>
        <end position="637"/>
    </location>
</feature>
<keyword evidence="5" id="KW-1185">Reference proteome</keyword>
<dbReference type="PROSITE" id="PS50158">
    <property type="entry name" value="ZF_CCHC"/>
    <property type="match status" value="1"/>
</dbReference>
<sequence length="800" mass="88834">MEESPEQAPTNMGNGGWRPPVPDGANSRGSTSQPAMRDNPTYPHRWWEEMMRAEAERSAMGWYHTQPGPYVNPDLHHYFSGGPTNAAHRQSLGGLFQPAGGTVQSTTVGHGHHHKEPQRSPDTQLDESRVRGSTPPRPRDEPNSTQRRTSLQSLRDIMVEQLRQKDDGQKEEVDTPMAEESQPNKSYATAVGGATTKQPSQVQKKVLSGEEIRVRVAEILNTIPRPQEPAEPSRILKYKLSDEASEAFGRKTLELEALAVILCTGGINPLRDTVAKWVQDQVITKLKITVKQLRVLDRSHYLLTLGTEEERAKMLNTGPQYLNGRFVEIMPWTADYDTTTLTKKRKPAWVSIAGLSPSLEAEGRKILGKLGKVLHMSGVDQQGKNKFLDVMGMVLLGVDDIHPEAIEIEYEGGCAEFQLYYEFLPEGCYTCHETGHVARFCPKSQKTREVTQEELDEAIRAAEKAKQTEGDDEDVEVASPRSSSSTRTGSATTNTSATMNTPIPVANPYDILGEPDGDEVLQEEEEEQDDPVPTIRIQTQEQLSTQPELDLNQTATGEMQQQRSSIHTIEEEREEDTGVEEMDANSAQKRGTYGNIGHRDEQEQNEADGRSQGKKVRATVDLTATIDQASPEATPTKIASIDSQLGVIIGKHWSPVGGTPEAVSCNDSQQSDPEENDRQRPGKNPDGKTATSQSNGGAKAKGRRLKDEEEELVTDEDHILEQIHGFYTELYTREELPNDHLQQETAILSTLEKRLTEEENLQIATEPNQEEIKRIVDLLPKGKSPGIDGVTAEVIQESWE</sequence>
<keyword evidence="1" id="KW-0479">Metal-binding</keyword>
<feature type="compositionally biased region" description="Low complexity" evidence="2">
    <location>
        <begin position="479"/>
        <end position="502"/>
    </location>
</feature>
<evidence type="ECO:0000313" key="5">
    <source>
        <dbReference type="Proteomes" id="UP001633002"/>
    </source>
</evidence>
<feature type="region of interest" description="Disordered" evidence="2">
    <location>
        <begin position="652"/>
        <end position="712"/>
    </location>
</feature>
<name>A0ABD3ICS4_9MARC</name>
<evidence type="ECO:0000259" key="3">
    <source>
        <dbReference type="PROSITE" id="PS50158"/>
    </source>
</evidence>
<organism evidence="4 5">
    <name type="scientific">Riccia sorocarpa</name>
    <dbReference type="NCBI Taxonomy" id="122646"/>
    <lineage>
        <taxon>Eukaryota</taxon>
        <taxon>Viridiplantae</taxon>
        <taxon>Streptophyta</taxon>
        <taxon>Embryophyta</taxon>
        <taxon>Marchantiophyta</taxon>
        <taxon>Marchantiopsida</taxon>
        <taxon>Marchantiidae</taxon>
        <taxon>Marchantiales</taxon>
        <taxon>Ricciaceae</taxon>
        <taxon>Riccia</taxon>
    </lineage>
</organism>
<dbReference type="Gene3D" id="4.10.60.10">
    <property type="entry name" value="Zinc finger, CCHC-type"/>
    <property type="match status" value="1"/>
</dbReference>
<feature type="compositionally biased region" description="Basic and acidic residues" evidence="2">
    <location>
        <begin position="597"/>
        <end position="611"/>
    </location>
</feature>
<protein>
    <recommendedName>
        <fullName evidence="3">CCHC-type domain-containing protein</fullName>
    </recommendedName>
</protein>
<dbReference type="AlphaFoldDB" id="A0ABD3ICS4"/>
<dbReference type="InterPro" id="IPR001878">
    <property type="entry name" value="Znf_CCHC"/>
</dbReference>
<gene>
    <name evidence="4" type="ORF">R1sor_018212</name>
</gene>
<dbReference type="PANTHER" id="PTHR31286:SF180">
    <property type="entry name" value="OS10G0362600 PROTEIN"/>
    <property type="match status" value="1"/>
</dbReference>
<feature type="domain" description="CCHC-type" evidence="3">
    <location>
        <begin position="428"/>
        <end position="443"/>
    </location>
</feature>
<evidence type="ECO:0000256" key="1">
    <source>
        <dbReference type="PROSITE-ProRule" id="PRU00047"/>
    </source>
</evidence>
<comment type="caution">
    <text evidence="4">The sequence shown here is derived from an EMBL/GenBank/DDBJ whole genome shotgun (WGS) entry which is preliminary data.</text>
</comment>
<feature type="region of interest" description="Disordered" evidence="2">
    <location>
        <begin position="461"/>
        <end position="534"/>
    </location>
</feature>
<feature type="compositionally biased region" description="Polar residues" evidence="2">
    <location>
        <begin position="555"/>
        <end position="567"/>
    </location>
</feature>
<feature type="compositionally biased region" description="Acidic residues" evidence="2">
    <location>
        <begin position="571"/>
        <end position="583"/>
    </location>
</feature>
<accession>A0ABD3ICS4</accession>
<feature type="compositionally biased region" description="Basic and acidic residues" evidence="2">
    <location>
        <begin position="162"/>
        <end position="173"/>
    </location>
</feature>
<feature type="compositionally biased region" description="Basic and acidic residues" evidence="2">
    <location>
        <begin position="676"/>
        <end position="686"/>
    </location>
</feature>
<dbReference type="SMART" id="SM00343">
    <property type="entry name" value="ZnF_C2HC"/>
    <property type="match status" value="1"/>
</dbReference>
<evidence type="ECO:0000313" key="4">
    <source>
        <dbReference type="EMBL" id="KAL3700190.1"/>
    </source>
</evidence>
<proteinExistence type="predicted"/>
<dbReference type="InterPro" id="IPR036875">
    <property type="entry name" value="Znf_CCHC_sf"/>
</dbReference>
<feature type="region of interest" description="Disordered" evidence="2">
    <location>
        <begin position="1"/>
        <end position="41"/>
    </location>
</feature>
<reference evidence="4 5" key="1">
    <citation type="submission" date="2024-09" db="EMBL/GenBank/DDBJ databases">
        <title>Chromosome-scale assembly of Riccia sorocarpa.</title>
        <authorList>
            <person name="Paukszto L."/>
        </authorList>
    </citation>
    <scope>NUCLEOTIDE SEQUENCE [LARGE SCALE GENOMIC DNA]</scope>
    <source>
        <strain evidence="4">LP-2024</strain>
        <tissue evidence="4">Aerial parts of the thallus</tissue>
    </source>
</reference>
<dbReference type="InterPro" id="IPR040256">
    <property type="entry name" value="At4g02000-like"/>
</dbReference>
<dbReference type="Proteomes" id="UP001633002">
    <property type="component" value="Unassembled WGS sequence"/>
</dbReference>